<sequence length="53" mass="6090">MRRPKRIRNHNLPSRTYVLNGGNSLRDLLSHPPYPRHQSQTRDNGAGADAIRQ</sequence>
<dbReference type="EMBL" id="GL891303">
    <property type="protein sequence ID" value="EGO59513.1"/>
    <property type="molecule type" value="Genomic_DNA"/>
</dbReference>
<dbReference type="AlphaFoldDB" id="F8MGU4"/>
<feature type="region of interest" description="Disordered" evidence="1">
    <location>
        <begin position="1"/>
        <end position="53"/>
    </location>
</feature>
<keyword evidence="3" id="KW-1185">Reference proteome</keyword>
<dbReference type="RefSeq" id="XP_009849738.1">
    <property type="nucleotide sequence ID" value="XM_009851436.1"/>
</dbReference>
<dbReference type="VEuPathDB" id="FungiDB:NEUTE1DRAFT_116546"/>
<dbReference type="KEGG" id="nte:NEUTE1DRAFT116546"/>
<name>F8MGU4_NEUT8</name>
<dbReference type="Proteomes" id="UP000008065">
    <property type="component" value="Unassembled WGS sequence"/>
</dbReference>
<dbReference type="HOGENOM" id="CLU_3069255_0_0_1"/>
<dbReference type="GeneID" id="20823058"/>
<evidence type="ECO:0000313" key="3">
    <source>
        <dbReference type="Proteomes" id="UP000008065"/>
    </source>
</evidence>
<organism evidence="2 3">
    <name type="scientific">Neurospora tetrasperma (strain FGSC 2508 / ATCC MYA-4615 / P0657)</name>
    <dbReference type="NCBI Taxonomy" id="510951"/>
    <lineage>
        <taxon>Eukaryota</taxon>
        <taxon>Fungi</taxon>
        <taxon>Dikarya</taxon>
        <taxon>Ascomycota</taxon>
        <taxon>Pezizomycotina</taxon>
        <taxon>Sordariomycetes</taxon>
        <taxon>Sordariomycetidae</taxon>
        <taxon>Sordariales</taxon>
        <taxon>Sordariaceae</taxon>
        <taxon>Neurospora</taxon>
    </lineage>
</organism>
<evidence type="ECO:0000313" key="2">
    <source>
        <dbReference type="EMBL" id="EGO59513.1"/>
    </source>
</evidence>
<accession>F8MGU4</accession>
<proteinExistence type="predicted"/>
<gene>
    <name evidence="2" type="ORF">NEUTE1DRAFT_116546</name>
</gene>
<evidence type="ECO:0000256" key="1">
    <source>
        <dbReference type="SAM" id="MobiDB-lite"/>
    </source>
</evidence>
<reference evidence="3" key="1">
    <citation type="journal article" date="2011" name="Genetics">
        <title>Massive changes in genome architecture accompany the transition to self-fertility in the filamentous fungus Neurospora tetrasperma.</title>
        <authorList>
            <person name="Ellison C.E."/>
            <person name="Stajich J.E."/>
            <person name="Jacobson D.J."/>
            <person name="Natvig D.O."/>
            <person name="Lapidus A."/>
            <person name="Foster B."/>
            <person name="Aerts A."/>
            <person name="Riley R."/>
            <person name="Lindquist E.A."/>
            <person name="Grigoriev I.V."/>
            <person name="Taylor J.W."/>
        </authorList>
    </citation>
    <scope>NUCLEOTIDE SEQUENCE [LARGE SCALE GENOMIC DNA]</scope>
    <source>
        <strain evidence="3">FGSC 2508 / P0657</strain>
    </source>
</reference>
<protein>
    <submittedName>
        <fullName evidence="2">Uncharacterized protein</fullName>
    </submittedName>
</protein>